<dbReference type="Pfam" id="PF13508">
    <property type="entry name" value="Acetyltransf_7"/>
    <property type="match status" value="1"/>
</dbReference>
<dbReference type="GO" id="GO:0016747">
    <property type="term" value="F:acyltransferase activity, transferring groups other than amino-acyl groups"/>
    <property type="evidence" value="ECO:0007669"/>
    <property type="project" value="InterPro"/>
</dbReference>
<gene>
    <name evidence="2" type="ORF">AAY55_12695</name>
</gene>
<dbReference type="AlphaFoldDB" id="A0A0Q0JPE3"/>
<accession>A0A0Q0JPE3</accession>
<protein>
    <recommendedName>
        <fullName evidence="1">N-acetyltransferase domain-containing protein</fullName>
    </recommendedName>
</protein>
<organism evidence="2 3">
    <name type="scientific">Vibrio metoecus</name>
    <dbReference type="NCBI Taxonomy" id="1481663"/>
    <lineage>
        <taxon>Bacteria</taxon>
        <taxon>Pseudomonadati</taxon>
        <taxon>Pseudomonadota</taxon>
        <taxon>Gammaproteobacteria</taxon>
        <taxon>Vibrionales</taxon>
        <taxon>Vibrionaceae</taxon>
        <taxon>Vibrio</taxon>
    </lineage>
</organism>
<feature type="domain" description="N-acetyltransferase" evidence="1">
    <location>
        <begin position="1"/>
        <end position="75"/>
    </location>
</feature>
<comment type="caution">
    <text evidence="2">The sequence shown here is derived from an EMBL/GenBank/DDBJ whole genome shotgun (WGS) entry which is preliminary data.</text>
</comment>
<dbReference type="Gene3D" id="3.40.630.30">
    <property type="match status" value="1"/>
</dbReference>
<dbReference type="PATRIC" id="fig|1481663.8.peg.1637"/>
<evidence type="ECO:0000313" key="2">
    <source>
        <dbReference type="EMBL" id="KQA23141.1"/>
    </source>
</evidence>
<dbReference type="CDD" id="cd04301">
    <property type="entry name" value="NAT_SF"/>
    <property type="match status" value="1"/>
</dbReference>
<dbReference type="Proteomes" id="UP000053724">
    <property type="component" value="Unassembled WGS sequence"/>
</dbReference>
<reference evidence="2 3" key="1">
    <citation type="journal article" date="2015" name="Genome Biol. Evol.">
        <title>The Dynamics of Genetic Interactions between Vibrio metoecus and Vibrio cholerae, Two Close Relatives Co-Occurring in the Environment.</title>
        <authorList>
            <person name="Orata F.D."/>
            <person name="Kirchberger P.C."/>
            <person name="Meheust R."/>
            <person name="Barlow E.J."/>
            <person name="Tarr C.L."/>
            <person name="Boucher Y."/>
        </authorList>
    </citation>
    <scope>NUCLEOTIDE SEQUENCE [LARGE SCALE GENOMIC DNA]</scope>
    <source>
        <strain evidence="2 3">08-2459</strain>
    </source>
</reference>
<name>A0A0Q0JPE3_VIBMT</name>
<dbReference type="EMBL" id="LCUF01000016">
    <property type="protein sequence ID" value="KQA23141.1"/>
    <property type="molecule type" value="Genomic_DNA"/>
</dbReference>
<dbReference type="SUPFAM" id="SSF55729">
    <property type="entry name" value="Acyl-CoA N-acyltransferases (Nat)"/>
    <property type="match status" value="1"/>
</dbReference>
<dbReference type="InterPro" id="IPR000182">
    <property type="entry name" value="GNAT_dom"/>
</dbReference>
<evidence type="ECO:0000259" key="1">
    <source>
        <dbReference type="PROSITE" id="PS51186"/>
    </source>
</evidence>
<evidence type="ECO:0000313" key="3">
    <source>
        <dbReference type="Proteomes" id="UP000053724"/>
    </source>
</evidence>
<dbReference type="InterPro" id="IPR016181">
    <property type="entry name" value="Acyl_CoA_acyltransferase"/>
</dbReference>
<proteinExistence type="predicted"/>
<sequence>MYLLAPVAVATKWHGQGIGQALIRFGLETLKEKDISHVITYGDIRFYSKVGFTAINEEMIQAPLTLSYPEGWLAQSLTGKAITPISGKPTCLEAIANPVYW</sequence>
<dbReference type="PROSITE" id="PS51186">
    <property type="entry name" value="GNAT"/>
    <property type="match status" value="1"/>
</dbReference>